<gene>
    <name evidence="1" type="ORF">SAMN02745132_04813</name>
</gene>
<reference evidence="2" key="1">
    <citation type="submission" date="2017-02" db="EMBL/GenBank/DDBJ databases">
        <authorList>
            <person name="Varghese N."/>
            <person name="Submissions S."/>
        </authorList>
    </citation>
    <scope>NUCLEOTIDE SEQUENCE [LARGE SCALE GENOMIC DNA]</scope>
    <source>
        <strain evidence="2">DSM 22720</strain>
    </source>
</reference>
<protein>
    <submittedName>
        <fullName evidence="1">Subtilase cytotoxin subunit B</fullName>
    </submittedName>
</protein>
<dbReference type="Gene3D" id="2.40.50.110">
    <property type="match status" value="1"/>
</dbReference>
<name>A0A1T4W7U3_9GAMM</name>
<proteinExistence type="predicted"/>
<keyword evidence="2" id="KW-1185">Reference proteome</keyword>
<dbReference type="InterPro" id="IPR008992">
    <property type="entry name" value="Enterotoxin"/>
</dbReference>
<dbReference type="SUPFAM" id="SSF50203">
    <property type="entry name" value="Bacterial enterotoxins"/>
    <property type="match status" value="1"/>
</dbReference>
<evidence type="ECO:0000313" key="2">
    <source>
        <dbReference type="Proteomes" id="UP000190162"/>
    </source>
</evidence>
<dbReference type="RefSeq" id="WP_078754776.1">
    <property type="nucleotide sequence ID" value="NZ_FUXU01000177.1"/>
</dbReference>
<accession>A0A1T4W7U3</accession>
<dbReference type="EMBL" id="FUXU01000177">
    <property type="protein sequence ID" value="SKA73336.1"/>
    <property type="molecule type" value="Genomic_DNA"/>
</dbReference>
<evidence type="ECO:0000313" key="1">
    <source>
        <dbReference type="EMBL" id="SKA73336.1"/>
    </source>
</evidence>
<organism evidence="1 2">
    <name type="scientific">Enterovibrio nigricans DSM 22720</name>
    <dbReference type="NCBI Taxonomy" id="1121868"/>
    <lineage>
        <taxon>Bacteria</taxon>
        <taxon>Pseudomonadati</taxon>
        <taxon>Pseudomonadota</taxon>
        <taxon>Gammaproteobacteria</taxon>
        <taxon>Vibrionales</taxon>
        <taxon>Vibrionaceae</taxon>
        <taxon>Enterovibrio</taxon>
    </lineage>
</organism>
<sequence length="138" mass="15462">MRNFLLFIISITSFCSYAEWSDDSKDTVSFRGVIKDISVGQIDGFSYFCIEIDRIEAVNQKACSGKSNGGIWGKSYDTLYKQALFFYSTGQKIKMVTRSDIWKYQPFVSAYSSYVITGLSSCSGSDGKCFGPEHPSPR</sequence>
<dbReference type="Proteomes" id="UP000190162">
    <property type="component" value="Unassembled WGS sequence"/>
</dbReference>
<dbReference type="NCBIfam" id="NF038397">
    <property type="entry name" value="AB5_pltB_like"/>
    <property type="match status" value="1"/>
</dbReference>
<dbReference type="AlphaFoldDB" id="A0A1T4W7U3"/>